<comment type="similarity">
    <text evidence="7">Belongs to the UvrC family.</text>
</comment>
<dbReference type="InterPro" id="IPR035901">
    <property type="entry name" value="GIY-YIG_endonuc_sf"/>
</dbReference>
<comment type="subcellular location">
    <subcellularLocation>
        <location evidence="7">Cytoplasm</location>
    </subcellularLocation>
</comment>
<dbReference type="Pfam" id="PF14520">
    <property type="entry name" value="HHH_5"/>
    <property type="match status" value="1"/>
</dbReference>
<dbReference type="Gene3D" id="1.10.150.20">
    <property type="entry name" value="5' to 3' exonuclease, C-terminal subdomain"/>
    <property type="match status" value="1"/>
</dbReference>
<dbReference type="Pfam" id="PF01541">
    <property type="entry name" value="GIY-YIG"/>
    <property type="match status" value="1"/>
</dbReference>
<evidence type="ECO:0000313" key="11">
    <source>
        <dbReference type="EMBL" id="ADW16628.1"/>
    </source>
</evidence>
<evidence type="ECO:0000256" key="4">
    <source>
        <dbReference type="ARBA" id="ARBA00022881"/>
    </source>
</evidence>
<feature type="domain" description="GIY-YIG" evidence="9">
    <location>
        <begin position="29"/>
        <end position="107"/>
    </location>
</feature>
<dbReference type="GO" id="GO:0009381">
    <property type="term" value="F:excinuclease ABC activity"/>
    <property type="evidence" value="ECO:0007669"/>
    <property type="project" value="UniProtKB-UniRule"/>
</dbReference>
<dbReference type="GO" id="GO:0009432">
    <property type="term" value="P:SOS response"/>
    <property type="evidence" value="ECO:0007669"/>
    <property type="project" value="UniProtKB-UniRule"/>
</dbReference>
<dbReference type="InterPro" id="IPR003583">
    <property type="entry name" value="Hlx-hairpin-Hlx_DNA-bd_motif"/>
</dbReference>
<dbReference type="NCBIfam" id="NF001824">
    <property type="entry name" value="PRK00558.1-5"/>
    <property type="match status" value="1"/>
</dbReference>
<dbReference type="Pfam" id="PF08459">
    <property type="entry name" value="UvrC_RNaseH_dom"/>
    <property type="match status" value="1"/>
</dbReference>
<evidence type="ECO:0000259" key="8">
    <source>
        <dbReference type="PROSITE" id="PS50151"/>
    </source>
</evidence>
<dbReference type="InterPro" id="IPR047296">
    <property type="entry name" value="GIY-YIG_UvrC_Cho"/>
</dbReference>
<evidence type="ECO:0000313" key="12">
    <source>
        <dbReference type="Proteomes" id="UP000006365"/>
    </source>
</evidence>
<evidence type="ECO:0000256" key="7">
    <source>
        <dbReference type="HAMAP-Rule" id="MF_00203"/>
    </source>
</evidence>
<dbReference type="SUPFAM" id="SSF47781">
    <property type="entry name" value="RuvA domain 2-like"/>
    <property type="match status" value="1"/>
</dbReference>
<sequence>MASIPANPETEPPSLVSPLSAEFLATVSHGPGIYQMLSKKQVLYVGKARDLRKRLSQYAHFSGPIHSKTAVMLSHVQRVETILTTTEKEALILEASLIKQHRPRYNVILRDDKNYPLIKVTTRDPWPRVVVTRKRLRDGNRYFGPYASGTAMRATLQLLYAQFPLRRCKTVRERTRPCLNFQMGRCLAPCAGLVDHAEYQRMVRDVLLILEGKVDEVVRELTAKMEQAAEQLAFEKAARYRDQIRGLTRTIEHQAVVADHHLDQDVFGIHRQDASVGIALLFVRGGMITGAQSFFLADPLGEDDSLLAQTILQYYSVERQPPRELLLPFVLEDRDLIGERLAELREGPVSLLAPQRGKRMQLMRMAEANAAQIFSEKAKKEQSWEALATGLQAKLRLANRPEIIECLDISNLQGKQAVGSLVCFVQGDKAAKRFRHYRIRSQDTPDDYAMMREVLERRMAKGVAEDNLPDLLLLDGGKGQLQVAVDVLGAFDLLSRVDLMAIAKEKQEEGEKLFRPGRKNPVLLPAHSPVLLYLMRIRDEAHRFGITFHRRLRGKAQLRSQLDAIDGIGPKRKQMLLHTLGSVRRIAEAGIEELAEVPGIGPELAKQIYSQLHGADHEPG</sequence>
<keyword evidence="3 7" id="KW-0228">DNA excision</keyword>
<dbReference type="Proteomes" id="UP000006365">
    <property type="component" value="Chromosome"/>
</dbReference>
<dbReference type="FunFam" id="3.40.1440.10:FF:000001">
    <property type="entry name" value="UvrABC system protein C"/>
    <property type="match status" value="1"/>
</dbReference>
<dbReference type="InterPro" id="IPR010994">
    <property type="entry name" value="RuvA_2-like"/>
</dbReference>
<dbReference type="Gene3D" id="3.40.1440.10">
    <property type="entry name" value="GIY-YIG endonuclease"/>
    <property type="match status" value="1"/>
</dbReference>
<keyword evidence="6 7" id="KW-0742">SOS response</keyword>
<keyword evidence="5 7" id="KW-0234">DNA repair</keyword>
<dbReference type="Gene3D" id="3.30.420.340">
    <property type="entry name" value="UvrC, RNAse H endonuclease domain"/>
    <property type="match status" value="1"/>
</dbReference>
<evidence type="ECO:0000259" key="10">
    <source>
        <dbReference type="PROSITE" id="PS50165"/>
    </source>
</evidence>
<evidence type="ECO:0000256" key="2">
    <source>
        <dbReference type="ARBA" id="ARBA00022763"/>
    </source>
</evidence>
<dbReference type="SMART" id="SM00465">
    <property type="entry name" value="GIYc"/>
    <property type="match status" value="1"/>
</dbReference>
<comment type="subunit">
    <text evidence="7">Interacts with UvrB in an incision complex.</text>
</comment>
<dbReference type="EMBL" id="CP002364">
    <property type="protein sequence ID" value="ADW16628.1"/>
    <property type="molecule type" value="Genomic_DNA"/>
</dbReference>
<protein>
    <recommendedName>
        <fullName evidence="7">UvrABC system protein C</fullName>
        <shortName evidence="7">Protein UvrC</shortName>
    </recommendedName>
    <alternativeName>
        <fullName evidence="7">Excinuclease ABC subunit C</fullName>
    </alternativeName>
</protein>
<dbReference type="NCBIfam" id="TIGR00194">
    <property type="entry name" value="uvrC"/>
    <property type="match status" value="1"/>
</dbReference>
<dbReference type="InterPro" id="IPR001162">
    <property type="entry name" value="UvrC_RNase_H_dom"/>
</dbReference>
<dbReference type="Pfam" id="PF22920">
    <property type="entry name" value="UvrC_RNaseH"/>
    <property type="match status" value="1"/>
</dbReference>
<gene>
    <name evidence="7" type="primary">uvrC</name>
    <name evidence="11" type="ordered locus">Despr_0447</name>
</gene>
<organism evidence="11 12">
    <name type="scientific">Desulfobulbus propionicus (strain ATCC 33891 / DSM 2032 / VKM B-1956 / 1pr3)</name>
    <dbReference type="NCBI Taxonomy" id="577650"/>
    <lineage>
        <taxon>Bacteria</taxon>
        <taxon>Pseudomonadati</taxon>
        <taxon>Thermodesulfobacteriota</taxon>
        <taxon>Desulfobulbia</taxon>
        <taxon>Desulfobulbales</taxon>
        <taxon>Desulfobulbaceae</taxon>
        <taxon>Desulfobulbus</taxon>
    </lineage>
</organism>
<dbReference type="GO" id="GO:0006289">
    <property type="term" value="P:nucleotide-excision repair"/>
    <property type="evidence" value="ECO:0007669"/>
    <property type="project" value="UniProtKB-UniRule"/>
</dbReference>
<proteinExistence type="inferred from homology"/>
<accession>A0A7U3YJX6</accession>
<dbReference type="InterPro" id="IPR004791">
    <property type="entry name" value="UvrC"/>
</dbReference>
<dbReference type="InterPro" id="IPR000305">
    <property type="entry name" value="GIY-YIG_endonuc"/>
</dbReference>
<dbReference type="Gene3D" id="4.10.860.10">
    <property type="entry name" value="UVR domain"/>
    <property type="match status" value="1"/>
</dbReference>
<name>A0A7U3YJX6_DESPD</name>
<keyword evidence="4 7" id="KW-0267">Excision nuclease</keyword>
<dbReference type="KEGG" id="dpr:Despr_0447"/>
<keyword evidence="1 7" id="KW-0963">Cytoplasm</keyword>
<dbReference type="PROSITE" id="PS50164">
    <property type="entry name" value="GIY_YIG"/>
    <property type="match status" value="1"/>
</dbReference>
<evidence type="ECO:0000256" key="6">
    <source>
        <dbReference type="ARBA" id="ARBA00023236"/>
    </source>
</evidence>
<dbReference type="SUPFAM" id="SSF82771">
    <property type="entry name" value="GIY-YIG endonuclease"/>
    <property type="match status" value="1"/>
</dbReference>
<evidence type="ECO:0000256" key="1">
    <source>
        <dbReference type="ARBA" id="ARBA00022490"/>
    </source>
</evidence>
<dbReference type="FunFam" id="4.10.860.10:FF:000002">
    <property type="entry name" value="UvrABC system protein C"/>
    <property type="match status" value="1"/>
</dbReference>
<dbReference type="InterPro" id="IPR036876">
    <property type="entry name" value="UVR_dom_sf"/>
</dbReference>
<dbReference type="InterPro" id="IPR038476">
    <property type="entry name" value="UvrC_RNase_H_dom_sf"/>
</dbReference>
<keyword evidence="12" id="KW-1185">Reference proteome</keyword>
<dbReference type="PANTHER" id="PTHR30562">
    <property type="entry name" value="UVRC/OXIDOREDUCTASE"/>
    <property type="match status" value="1"/>
</dbReference>
<feature type="domain" description="UvrC family homology region profile" evidence="10">
    <location>
        <begin position="266"/>
        <end position="488"/>
    </location>
</feature>
<dbReference type="Pfam" id="PF02151">
    <property type="entry name" value="UVR"/>
    <property type="match status" value="1"/>
</dbReference>
<dbReference type="SMART" id="SM00278">
    <property type="entry name" value="HhH1"/>
    <property type="match status" value="2"/>
</dbReference>
<dbReference type="RefSeq" id="WP_015723175.1">
    <property type="nucleotide sequence ID" value="NC_014972.1"/>
</dbReference>
<dbReference type="PANTHER" id="PTHR30562:SF1">
    <property type="entry name" value="UVRABC SYSTEM PROTEIN C"/>
    <property type="match status" value="1"/>
</dbReference>
<dbReference type="CDD" id="cd10434">
    <property type="entry name" value="GIY-YIG_UvrC_Cho"/>
    <property type="match status" value="1"/>
</dbReference>
<comment type="function">
    <text evidence="7">The UvrABC repair system catalyzes the recognition and processing of DNA lesions. UvrC both incises the 5' and 3' sides of the lesion. The N-terminal half is responsible for the 3' incision and the C-terminal half is responsible for the 5' incision.</text>
</comment>
<dbReference type="InterPro" id="IPR001943">
    <property type="entry name" value="UVR_dom"/>
</dbReference>
<keyword evidence="2 7" id="KW-0227">DNA damage</keyword>
<feature type="domain" description="UVR" evidence="8">
    <location>
        <begin position="215"/>
        <end position="250"/>
    </location>
</feature>
<evidence type="ECO:0000256" key="5">
    <source>
        <dbReference type="ARBA" id="ARBA00023204"/>
    </source>
</evidence>
<dbReference type="SUPFAM" id="SSF46600">
    <property type="entry name" value="C-terminal UvrC-binding domain of UvrB"/>
    <property type="match status" value="1"/>
</dbReference>
<dbReference type="GO" id="GO:0009380">
    <property type="term" value="C:excinuclease repair complex"/>
    <property type="evidence" value="ECO:0007669"/>
    <property type="project" value="InterPro"/>
</dbReference>
<dbReference type="AlphaFoldDB" id="A0A7U3YJX6"/>
<dbReference type="HAMAP" id="MF_00203">
    <property type="entry name" value="UvrC"/>
    <property type="match status" value="1"/>
</dbReference>
<dbReference type="FunFam" id="1.10.150.20:FF:000005">
    <property type="entry name" value="UvrABC system protein C"/>
    <property type="match status" value="1"/>
</dbReference>
<dbReference type="GO" id="GO:0005737">
    <property type="term" value="C:cytoplasm"/>
    <property type="evidence" value="ECO:0007669"/>
    <property type="project" value="UniProtKB-SubCell"/>
</dbReference>
<dbReference type="InterPro" id="IPR050066">
    <property type="entry name" value="UvrABC_protein_C"/>
</dbReference>
<dbReference type="PROSITE" id="PS50165">
    <property type="entry name" value="UVRC"/>
    <property type="match status" value="1"/>
</dbReference>
<evidence type="ECO:0000259" key="9">
    <source>
        <dbReference type="PROSITE" id="PS50164"/>
    </source>
</evidence>
<dbReference type="PROSITE" id="PS50151">
    <property type="entry name" value="UVR"/>
    <property type="match status" value="1"/>
</dbReference>
<dbReference type="GO" id="GO:0003677">
    <property type="term" value="F:DNA binding"/>
    <property type="evidence" value="ECO:0007669"/>
    <property type="project" value="UniProtKB-UniRule"/>
</dbReference>
<reference evidence="11 12" key="1">
    <citation type="journal article" date="2011" name="Stand. Genomic Sci.">
        <title>Complete genome sequence of Desulfobulbus propionicus type strain (1pr3).</title>
        <authorList>
            <person name="Pagani I."/>
            <person name="Lapidus A."/>
            <person name="Nolan M."/>
            <person name="Lucas S."/>
            <person name="Hammon N."/>
            <person name="Deshpande S."/>
            <person name="Cheng J.F."/>
            <person name="Chertkov O."/>
            <person name="Davenport K."/>
            <person name="Tapia R."/>
            <person name="Han C."/>
            <person name="Goodwin L."/>
            <person name="Pitluck S."/>
            <person name="Liolios K."/>
            <person name="Mavromatis K."/>
            <person name="Ivanova N."/>
            <person name="Mikhailova N."/>
            <person name="Pati A."/>
            <person name="Chen A."/>
            <person name="Palaniappan K."/>
            <person name="Land M."/>
            <person name="Hauser L."/>
            <person name="Chang Y.J."/>
            <person name="Jeffries C.D."/>
            <person name="Detter J.C."/>
            <person name="Brambilla E."/>
            <person name="Kannan K.P."/>
            <person name="Djao O.D."/>
            <person name="Rohde M."/>
            <person name="Pukall R."/>
            <person name="Spring S."/>
            <person name="Goker M."/>
            <person name="Sikorski J."/>
            <person name="Woyke T."/>
            <person name="Bristow J."/>
            <person name="Eisen J.A."/>
            <person name="Markowitz V."/>
            <person name="Hugenholtz P."/>
            <person name="Kyrpides N.C."/>
            <person name="Klenk H.P."/>
        </authorList>
    </citation>
    <scope>NUCLEOTIDE SEQUENCE [LARGE SCALE GENOMIC DNA]</scope>
    <source>
        <strain evidence="12">ATCC 33891 / DSM 2032 / 1pr3</strain>
    </source>
</reference>
<evidence type="ECO:0000256" key="3">
    <source>
        <dbReference type="ARBA" id="ARBA00022769"/>
    </source>
</evidence>